<reference key="1">
    <citation type="journal article" date="2007" name="Nature">
        <title>The medaka draft genome and insights into vertebrate genome evolution.</title>
        <authorList>
            <person name="Kasahara M."/>
            <person name="Naruse K."/>
            <person name="Sasaki S."/>
            <person name="Nakatani Y."/>
            <person name="Qu W."/>
            <person name="Ahsan B."/>
            <person name="Yamada T."/>
            <person name="Nagayasu Y."/>
            <person name="Doi K."/>
            <person name="Kasai Y."/>
            <person name="Jindo T."/>
            <person name="Kobayashi D."/>
            <person name="Shimada A."/>
            <person name="Toyoda A."/>
            <person name="Kuroki Y."/>
            <person name="Fujiyama A."/>
            <person name="Sasaki T."/>
            <person name="Shimizu A."/>
            <person name="Asakawa S."/>
            <person name="Shimizu N."/>
            <person name="Hashimoto S."/>
            <person name="Yang J."/>
            <person name="Lee Y."/>
            <person name="Matsushima K."/>
            <person name="Sugano S."/>
            <person name="Sakaizumi M."/>
            <person name="Narita T."/>
            <person name="Ohishi K."/>
            <person name="Haga S."/>
            <person name="Ohta F."/>
            <person name="Nomoto H."/>
            <person name="Nogata K."/>
            <person name="Morishita T."/>
            <person name="Endo T."/>
            <person name="Shin-I T."/>
            <person name="Takeda H."/>
            <person name="Morishita S."/>
            <person name="Kohara Y."/>
        </authorList>
    </citation>
    <scope>NUCLEOTIDE SEQUENCE [LARGE SCALE GENOMIC DNA]</scope>
    <source>
        <strain>Hd-rR</strain>
    </source>
</reference>
<accession>A0A3P9IGV2</accession>
<keyword evidence="2" id="KW-0812">Transmembrane</keyword>
<evidence type="ECO:0000256" key="2">
    <source>
        <dbReference type="SAM" id="Phobius"/>
    </source>
</evidence>
<reference evidence="4" key="4">
    <citation type="submission" date="2025-09" db="UniProtKB">
        <authorList>
            <consortium name="Ensembl"/>
        </authorList>
    </citation>
    <scope>IDENTIFICATION</scope>
    <source>
        <strain evidence="4">HSOK</strain>
    </source>
</reference>
<feature type="transmembrane region" description="Helical" evidence="2">
    <location>
        <begin position="16"/>
        <end position="35"/>
    </location>
</feature>
<dbReference type="InterPro" id="IPR037055">
    <property type="entry name" value="MHC_I-like_Ag-recog_sf"/>
</dbReference>
<dbReference type="AlphaFoldDB" id="A0A3P9IGV2"/>
<evidence type="ECO:0000313" key="5">
    <source>
        <dbReference type="Proteomes" id="UP000265200"/>
    </source>
</evidence>
<keyword evidence="1" id="KW-0325">Glycoprotein</keyword>
<evidence type="ECO:0000256" key="1">
    <source>
        <dbReference type="ARBA" id="ARBA00023180"/>
    </source>
</evidence>
<keyword evidence="2" id="KW-0472">Membrane</keyword>
<evidence type="ECO:0000259" key="3">
    <source>
        <dbReference type="Pfam" id="PF00129"/>
    </source>
</evidence>
<dbReference type="InterPro" id="IPR011162">
    <property type="entry name" value="MHC_I/II-like_Ag-recog"/>
</dbReference>
<dbReference type="Ensembl" id="ENSORLT00015035414.1">
    <property type="protein sequence ID" value="ENSORLP00015019060.1"/>
    <property type="gene ID" value="ENSORLG00015020130.1"/>
</dbReference>
<name>A0A3P9IGV2_ORYLA</name>
<evidence type="ECO:0000313" key="4">
    <source>
        <dbReference type="Ensembl" id="ENSORLP00015019060.1"/>
    </source>
</evidence>
<dbReference type="Pfam" id="PF00129">
    <property type="entry name" value="MHC_I"/>
    <property type="match status" value="1"/>
</dbReference>
<dbReference type="PANTHER" id="PTHR16675:SF193">
    <property type="entry name" value="LOC571647 PROTEIN-RELATED"/>
    <property type="match status" value="1"/>
</dbReference>
<dbReference type="Proteomes" id="UP000265200">
    <property type="component" value="Chromosome 11"/>
</dbReference>
<feature type="transmembrane region" description="Helical" evidence="2">
    <location>
        <begin position="99"/>
        <end position="116"/>
    </location>
</feature>
<dbReference type="Gene3D" id="3.30.500.10">
    <property type="entry name" value="MHC class I-like antigen recognition-like"/>
    <property type="match status" value="1"/>
</dbReference>
<feature type="domain" description="MHC class I-like antigen recognition-like" evidence="3">
    <location>
        <begin position="25"/>
        <end position="97"/>
    </location>
</feature>
<reference evidence="4" key="3">
    <citation type="submission" date="2025-08" db="UniProtKB">
        <authorList>
            <consortium name="Ensembl"/>
        </authorList>
    </citation>
    <scope>IDENTIFICATION</scope>
    <source>
        <strain evidence="4">HSOK</strain>
    </source>
</reference>
<dbReference type="SUPFAM" id="SSF54452">
    <property type="entry name" value="MHC antigen-recognition domain"/>
    <property type="match status" value="1"/>
</dbReference>
<reference evidence="4 5" key="2">
    <citation type="submission" date="2017-04" db="EMBL/GenBank/DDBJ databases">
        <title>CpG methylation of centromeres and impact of large insertions on vertebrate speciation.</title>
        <authorList>
            <person name="Ichikawa K."/>
            <person name="Yoshimura J."/>
            <person name="Morishita S."/>
        </authorList>
    </citation>
    <scope>NUCLEOTIDE SEQUENCE</scope>
    <source>
        <strain evidence="4 5">HSOK</strain>
    </source>
</reference>
<dbReference type="PANTHER" id="PTHR16675">
    <property type="entry name" value="MHC CLASS I-RELATED"/>
    <property type="match status" value="1"/>
</dbReference>
<proteinExistence type="predicted"/>
<sequence length="120" mass="14697">MYHFFIFIQKTQQIKWLFLLLFAVEHSLTYIYTAFSHPVKLPGIHEFTAMGLLDNRMIDYYDSSVQKKIPKQDWMKEKLQPEYWDKGTQSRQSKQHLMFLWKDLYAIYLWVMILIIKEKL</sequence>
<dbReference type="InterPro" id="IPR050208">
    <property type="entry name" value="MHC_class-I_related"/>
</dbReference>
<keyword evidence="2" id="KW-1133">Transmembrane helix</keyword>
<organism evidence="4 5">
    <name type="scientific">Oryzias latipes</name>
    <name type="common">Japanese rice fish</name>
    <name type="synonym">Japanese killifish</name>
    <dbReference type="NCBI Taxonomy" id="8090"/>
    <lineage>
        <taxon>Eukaryota</taxon>
        <taxon>Metazoa</taxon>
        <taxon>Chordata</taxon>
        <taxon>Craniata</taxon>
        <taxon>Vertebrata</taxon>
        <taxon>Euteleostomi</taxon>
        <taxon>Actinopterygii</taxon>
        <taxon>Neopterygii</taxon>
        <taxon>Teleostei</taxon>
        <taxon>Neoteleostei</taxon>
        <taxon>Acanthomorphata</taxon>
        <taxon>Ovalentaria</taxon>
        <taxon>Atherinomorphae</taxon>
        <taxon>Beloniformes</taxon>
        <taxon>Adrianichthyidae</taxon>
        <taxon>Oryziinae</taxon>
        <taxon>Oryzias</taxon>
    </lineage>
</organism>
<dbReference type="InterPro" id="IPR011161">
    <property type="entry name" value="MHC_I-like_Ag-recog"/>
</dbReference>
<protein>
    <recommendedName>
        <fullName evidence="3">MHC class I-like antigen recognition-like domain-containing protein</fullName>
    </recommendedName>
</protein>